<comment type="similarity">
    <text evidence="2">Belongs to the bacterial sugar transferase family.</text>
</comment>
<evidence type="ECO:0000256" key="3">
    <source>
        <dbReference type="ARBA" id="ARBA00022679"/>
    </source>
</evidence>
<keyword evidence="4 7" id="KW-0812">Transmembrane</keyword>
<dbReference type="Pfam" id="PF02397">
    <property type="entry name" value="Bac_transf"/>
    <property type="match status" value="1"/>
</dbReference>
<comment type="subcellular location">
    <subcellularLocation>
        <location evidence="1">Membrane</location>
        <topology evidence="1">Multi-pass membrane protein</topology>
    </subcellularLocation>
</comment>
<evidence type="ECO:0000313" key="9">
    <source>
        <dbReference type="EMBL" id="QSO45527.1"/>
    </source>
</evidence>
<evidence type="ECO:0000313" key="10">
    <source>
        <dbReference type="Proteomes" id="UP000663505"/>
    </source>
</evidence>
<evidence type="ECO:0000256" key="5">
    <source>
        <dbReference type="ARBA" id="ARBA00022989"/>
    </source>
</evidence>
<dbReference type="InterPro" id="IPR017475">
    <property type="entry name" value="EPS_sugar_tfrase"/>
</dbReference>
<feature type="transmembrane region" description="Helical" evidence="7">
    <location>
        <begin position="57"/>
        <end position="77"/>
    </location>
</feature>
<feature type="domain" description="Bacterial sugar transferase" evidence="8">
    <location>
        <begin position="280"/>
        <end position="468"/>
    </location>
</feature>
<evidence type="ECO:0000256" key="6">
    <source>
        <dbReference type="ARBA" id="ARBA00023136"/>
    </source>
</evidence>
<dbReference type="KEGG" id="afx:JZ786_13175"/>
<feature type="transmembrane region" description="Helical" evidence="7">
    <location>
        <begin position="120"/>
        <end position="138"/>
    </location>
</feature>
<dbReference type="GO" id="GO:0016780">
    <property type="term" value="F:phosphotransferase activity, for other substituted phosphate groups"/>
    <property type="evidence" value="ECO:0007669"/>
    <property type="project" value="TreeGrafter"/>
</dbReference>
<reference evidence="9 10" key="1">
    <citation type="submission" date="2021-02" db="EMBL/GenBank/DDBJ databases">
        <title>Alicyclobacillus curvatus sp. nov. and Alicyclobacillus mengziensis sp. nov., two acidophilic bacteria isolated from acid mine drainage.</title>
        <authorList>
            <person name="Huang Y."/>
        </authorList>
    </citation>
    <scope>NUCLEOTIDE SEQUENCE [LARGE SCALE GENOMIC DNA]</scope>
    <source>
        <strain evidence="9 10">S30H14</strain>
    </source>
</reference>
<evidence type="ECO:0000256" key="4">
    <source>
        <dbReference type="ARBA" id="ARBA00022692"/>
    </source>
</evidence>
<dbReference type="PANTHER" id="PTHR30576:SF10">
    <property type="entry name" value="SLL5057 PROTEIN"/>
    <property type="match status" value="1"/>
</dbReference>
<keyword evidence="5 7" id="KW-1133">Transmembrane helix</keyword>
<name>A0A9X7Z4M9_9BACL</name>
<dbReference type="GO" id="GO:0016020">
    <property type="term" value="C:membrane"/>
    <property type="evidence" value="ECO:0007669"/>
    <property type="project" value="UniProtKB-SubCell"/>
</dbReference>
<dbReference type="InterPro" id="IPR003362">
    <property type="entry name" value="Bact_transf"/>
</dbReference>
<dbReference type="Proteomes" id="UP000663505">
    <property type="component" value="Chromosome"/>
</dbReference>
<feature type="transmembrane region" description="Helical" evidence="7">
    <location>
        <begin position="285"/>
        <end position="306"/>
    </location>
</feature>
<dbReference type="Pfam" id="PF13727">
    <property type="entry name" value="CoA_binding_3"/>
    <property type="match status" value="1"/>
</dbReference>
<accession>A0A9X7Z4M9</accession>
<gene>
    <name evidence="9" type="ORF">JZ786_13175</name>
</gene>
<dbReference type="Gene3D" id="3.40.50.720">
    <property type="entry name" value="NAD(P)-binding Rossmann-like Domain"/>
    <property type="match status" value="1"/>
</dbReference>
<dbReference type="RefSeq" id="WP_206654898.1">
    <property type="nucleotide sequence ID" value="NZ_CP071182.1"/>
</dbReference>
<evidence type="ECO:0000256" key="1">
    <source>
        <dbReference type="ARBA" id="ARBA00004141"/>
    </source>
</evidence>
<evidence type="ECO:0000256" key="2">
    <source>
        <dbReference type="ARBA" id="ARBA00006464"/>
    </source>
</evidence>
<evidence type="ECO:0000259" key="8">
    <source>
        <dbReference type="Pfam" id="PF02397"/>
    </source>
</evidence>
<proteinExistence type="inferred from homology"/>
<organism evidence="9 10">
    <name type="scientific">Alicyclobacillus mengziensis</name>
    <dbReference type="NCBI Taxonomy" id="2931921"/>
    <lineage>
        <taxon>Bacteria</taxon>
        <taxon>Bacillati</taxon>
        <taxon>Bacillota</taxon>
        <taxon>Bacilli</taxon>
        <taxon>Bacillales</taxon>
        <taxon>Alicyclobacillaceae</taxon>
        <taxon>Alicyclobacillus</taxon>
    </lineage>
</organism>
<dbReference type="AlphaFoldDB" id="A0A9X7Z4M9"/>
<dbReference type="NCBIfam" id="TIGR03025">
    <property type="entry name" value="EPS_sugtrans"/>
    <property type="match status" value="1"/>
</dbReference>
<feature type="transmembrane region" description="Helical" evidence="7">
    <location>
        <begin position="22"/>
        <end position="45"/>
    </location>
</feature>
<keyword evidence="10" id="KW-1185">Reference proteome</keyword>
<feature type="transmembrane region" description="Helical" evidence="7">
    <location>
        <begin position="89"/>
        <end position="108"/>
    </location>
</feature>
<keyword evidence="3 9" id="KW-0808">Transferase</keyword>
<protein>
    <submittedName>
        <fullName evidence="9">Sugar transferase</fullName>
    </submittedName>
</protein>
<keyword evidence="6 7" id="KW-0472">Membrane</keyword>
<evidence type="ECO:0000256" key="7">
    <source>
        <dbReference type="SAM" id="Phobius"/>
    </source>
</evidence>
<dbReference type="EMBL" id="CP071182">
    <property type="protein sequence ID" value="QSO45527.1"/>
    <property type="molecule type" value="Genomic_DNA"/>
</dbReference>
<dbReference type="PANTHER" id="PTHR30576">
    <property type="entry name" value="COLANIC BIOSYNTHESIS UDP-GLUCOSE LIPID CARRIER TRANSFERASE"/>
    <property type="match status" value="1"/>
</dbReference>
<sequence length="473" mass="53060">MNEKAGDSGLLQISRNARPIEFVLDIVCVVLGLPLATVFLSVVVGRSPLDLGSTHQLLVDVLCLLAWISALIMSAEYQSKRRSGFRDDLWVVLRTNALACLLFGAMAYVLKVMDVSRLQIAVYGVLISLLMLISRYATRSSVYFLRASGIDTRSYLVVGDTEAAHRYLAQAEVYRRFGIRVIGYVAVRRGVLDVAYLGTPAELDRILANHRCDGVIIALPLSDPDIQRVLDICECHGKSVELVLDAFSSRITQSTVYQGPFTMNLVLSSIPHTPGAAFVKRVTDIVVSTLALVMLSPLFLIVMTAIKLDDGGPVIFRQQRVGLHNKNFWMFKFRSMYQGAEALQEQLMLQNEMSGPVFKMTEDPRVTRVGKFIRKTSIDELPQFVNVLRGEMSLVGPRPPLPNEVSKYQAAHRRRLSVKPGLTCLWQVSGRNNIDFEQWMDLDLFYIDNWSYMRDWAIIAKTIPAVLKRTGAR</sequence>